<feature type="compositionally biased region" description="Low complexity" evidence="2">
    <location>
        <begin position="178"/>
        <end position="199"/>
    </location>
</feature>
<feature type="compositionally biased region" description="Polar residues" evidence="2">
    <location>
        <begin position="204"/>
        <end position="213"/>
    </location>
</feature>
<proteinExistence type="predicted"/>
<accession>A0A9Q0MAH8</accession>
<gene>
    <name evidence="4" type="ORF">RDWZM_005927</name>
</gene>
<feature type="domain" description="C2H2-type" evidence="3">
    <location>
        <begin position="239"/>
        <end position="270"/>
    </location>
</feature>
<organism evidence="4 5">
    <name type="scientific">Blomia tropicalis</name>
    <name type="common">Mite</name>
    <dbReference type="NCBI Taxonomy" id="40697"/>
    <lineage>
        <taxon>Eukaryota</taxon>
        <taxon>Metazoa</taxon>
        <taxon>Ecdysozoa</taxon>
        <taxon>Arthropoda</taxon>
        <taxon>Chelicerata</taxon>
        <taxon>Arachnida</taxon>
        <taxon>Acari</taxon>
        <taxon>Acariformes</taxon>
        <taxon>Sarcoptiformes</taxon>
        <taxon>Astigmata</taxon>
        <taxon>Glycyphagoidea</taxon>
        <taxon>Echimyopodidae</taxon>
        <taxon>Blomia</taxon>
    </lineage>
</organism>
<protein>
    <recommendedName>
        <fullName evidence="3">C2H2-type domain-containing protein</fullName>
    </recommendedName>
</protein>
<dbReference type="GO" id="GO:0008270">
    <property type="term" value="F:zinc ion binding"/>
    <property type="evidence" value="ECO:0007669"/>
    <property type="project" value="UniProtKB-KW"/>
</dbReference>
<feature type="region of interest" description="Disordered" evidence="2">
    <location>
        <begin position="166"/>
        <end position="238"/>
    </location>
</feature>
<dbReference type="InterPro" id="IPR026319">
    <property type="entry name" value="ZC2HC1A/B-like"/>
</dbReference>
<dbReference type="InterPro" id="IPR013087">
    <property type="entry name" value="Znf_C2H2_type"/>
</dbReference>
<keyword evidence="1" id="KW-0863">Zinc-finger</keyword>
<dbReference type="Pfam" id="PF13913">
    <property type="entry name" value="zf-C2HC_2"/>
    <property type="match status" value="2"/>
</dbReference>
<evidence type="ECO:0000313" key="5">
    <source>
        <dbReference type="Proteomes" id="UP001142055"/>
    </source>
</evidence>
<reference evidence="4" key="1">
    <citation type="submission" date="2022-12" db="EMBL/GenBank/DDBJ databases">
        <title>Genome assemblies of Blomia tropicalis.</title>
        <authorList>
            <person name="Cui Y."/>
        </authorList>
    </citation>
    <scope>NUCLEOTIDE SEQUENCE</scope>
    <source>
        <tissue evidence="4">Adult mites</tissue>
    </source>
</reference>
<evidence type="ECO:0000256" key="2">
    <source>
        <dbReference type="SAM" id="MobiDB-lite"/>
    </source>
</evidence>
<dbReference type="PROSITE" id="PS50157">
    <property type="entry name" value="ZINC_FINGER_C2H2_2"/>
    <property type="match status" value="1"/>
</dbReference>
<comment type="caution">
    <text evidence="4">The sequence shown here is derived from an EMBL/GenBank/DDBJ whole genome shotgun (WGS) entry which is preliminary data.</text>
</comment>
<keyword evidence="1" id="KW-0479">Metal-binding</keyword>
<keyword evidence="5" id="KW-1185">Reference proteome</keyword>
<dbReference type="PANTHER" id="PTHR13555">
    <property type="entry name" value="C2H2 ZINC FINGER CGI-62-RELATED"/>
    <property type="match status" value="1"/>
</dbReference>
<evidence type="ECO:0000313" key="4">
    <source>
        <dbReference type="EMBL" id="KAJ6220115.1"/>
    </source>
</evidence>
<evidence type="ECO:0000259" key="3">
    <source>
        <dbReference type="PROSITE" id="PS50157"/>
    </source>
</evidence>
<name>A0A9Q0MAH8_BLOTA</name>
<evidence type="ECO:0000256" key="1">
    <source>
        <dbReference type="PROSITE-ProRule" id="PRU00042"/>
    </source>
</evidence>
<dbReference type="Proteomes" id="UP001142055">
    <property type="component" value="Chromosome 2"/>
</dbReference>
<sequence length="461" mass="52899">MSRLEQMRQHFLQRVYHDQQQSALRATATRSSSLTHAKSIHNIPKCYTTSSSSSSPQSSQCIPLKRTASELHSISSAKYASHYHQHHRANVNRVAQTNHVNISRVKSLNNVYIGPNRVQMKSVNGNTTNTNNNNATIGIVNNNNNSSNGHIYSQSNGNVENGPVSTFNGKHGETKRYSTSSVNNNGGNNANNNGSMGVNRPNRTRVQTAQTIPSSTQSTASRRRAPNSTNNNNNNREELQCKHCQRQFAAKDRLERHVDICARILNKRRPVFNSSRQRLKEQFEQVESNITQNDSIGKQIVVSFQLQQYRHLLNIYLTIVIFHIFVKDNNVDIPPPITTKSKREKPNWRIVRQQFLESIKNSRLKQMELSDSDESNFETAIFQPIEVTKRYQDETIRTDRDERSKENRCVDRNEEHWYPGLSHDSTNFKCCSYCKRTFGANVIVKHETICGRLYRKKHFDV</sequence>
<dbReference type="AlphaFoldDB" id="A0A9Q0MAH8"/>
<keyword evidence="1" id="KW-0862">Zinc</keyword>
<dbReference type="OrthoDB" id="10255185at2759"/>
<dbReference type="EMBL" id="JAPWDV010000002">
    <property type="protein sequence ID" value="KAJ6220115.1"/>
    <property type="molecule type" value="Genomic_DNA"/>
</dbReference>